<accession>A0A150P2P9</accession>
<comment type="caution">
    <text evidence="1">The sequence shown here is derived from an EMBL/GenBank/DDBJ whole genome shotgun (WGS) entry which is preliminary data.</text>
</comment>
<dbReference type="EMBL" id="JELX01004211">
    <property type="protein sequence ID" value="KYF49764.1"/>
    <property type="molecule type" value="Genomic_DNA"/>
</dbReference>
<evidence type="ECO:0000313" key="2">
    <source>
        <dbReference type="Proteomes" id="UP000075604"/>
    </source>
</evidence>
<protein>
    <submittedName>
        <fullName evidence="1">Uncharacterized protein</fullName>
    </submittedName>
</protein>
<organism evidence="1 2">
    <name type="scientific">Sorangium cellulosum</name>
    <name type="common">Polyangium cellulosum</name>
    <dbReference type="NCBI Taxonomy" id="56"/>
    <lineage>
        <taxon>Bacteria</taxon>
        <taxon>Pseudomonadati</taxon>
        <taxon>Myxococcota</taxon>
        <taxon>Polyangia</taxon>
        <taxon>Polyangiales</taxon>
        <taxon>Polyangiaceae</taxon>
        <taxon>Sorangium</taxon>
    </lineage>
</organism>
<dbReference type="AlphaFoldDB" id="A0A150P2P9"/>
<dbReference type="Proteomes" id="UP000075604">
    <property type="component" value="Unassembled WGS sequence"/>
</dbReference>
<gene>
    <name evidence="1" type="ORF">BE04_24725</name>
</gene>
<proteinExistence type="predicted"/>
<evidence type="ECO:0000313" key="1">
    <source>
        <dbReference type="EMBL" id="KYF49764.1"/>
    </source>
</evidence>
<sequence>MPIVSNLGFARSDLRVAYRGGVLPQIVGIDVSLSGADPESIAPIVIEGLVDQINAGGAGGAEFPPELGEAQVLSGPMEIDEPEATGPDYHWDLQVRAVSPRFVRNIVESMTSASAVVKVQSMRVTGSLPLDEGPLSVRDAQVRAWLDDPTAYLGAWPELGFPVHHVASPRGVTLRVRLAGELTDEHYDSLTRLLDTWGSVVQFYANLGGTEMGAMQPDAHLGRTKREFRAGKLFFDHTYAPTRDVLVNLLSRFHRVEAPIEQVEIGMS</sequence>
<name>A0A150P2P9_SORCE</name>
<reference evidence="1 2" key="1">
    <citation type="submission" date="2014-02" db="EMBL/GenBank/DDBJ databases">
        <title>The small core and large imbalanced accessory genome model reveals a collaborative survival strategy of Sorangium cellulosum strains in nature.</title>
        <authorList>
            <person name="Han K."/>
            <person name="Peng R."/>
            <person name="Blom J."/>
            <person name="Li Y.-Z."/>
        </authorList>
    </citation>
    <scope>NUCLEOTIDE SEQUENCE [LARGE SCALE GENOMIC DNA]</scope>
    <source>
        <strain evidence="1 2">So0157-18</strain>
    </source>
</reference>